<keyword evidence="2" id="KW-1185">Reference proteome</keyword>
<evidence type="ECO:0000313" key="2">
    <source>
        <dbReference type="Proteomes" id="UP000010366"/>
    </source>
</evidence>
<protein>
    <submittedName>
        <fullName evidence="1">Uncharacterized protein</fullName>
    </submittedName>
</protein>
<reference evidence="1 2" key="1">
    <citation type="submission" date="2012-05" db="EMBL/GenBank/DDBJ databases">
        <title>Finished chromosome of genome of Chamaesiphon sp. PCC 6605.</title>
        <authorList>
            <consortium name="US DOE Joint Genome Institute"/>
            <person name="Gugger M."/>
            <person name="Coursin T."/>
            <person name="Rippka R."/>
            <person name="Tandeau De Marsac N."/>
            <person name="Huntemann M."/>
            <person name="Wei C.-L."/>
            <person name="Han J."/>
            <person name="Detter J.C."/>
            <person name="Han C."/>
            <person name="Tapia R."/>
            <person name="Chen A."/>
            <person name="Kyrpides N."/>
            <person name="Mavromatis K."/>
            <person name="Markowitz V."/>
            <person name="Szeto E."/>
            <person name="Ivanova N."/>
            <person name="Pagani I."/>
            <person name="Pati A."/>
            <person name="Goodwin L."/>
            <person name="Nordberg H.P."/>
            <person name="Cantor M.N."/>
            <person name="Hua S.X."/>
            <person name="Woyke T."/>
            <person name="Kerfeld C.A."/>
        </authorList>
    </citation>
    <scope>NUCLEOTIDE SEQUENCE [LARGE SCALE GENOMIC DNA]</scope>
    <source>
        <strain evidence="2">ATCC 27169 / PCC 6605</strain>
    </source>
</reference>
<dbReference type="HOGENOM" id="CLU_2715027_0_0_3"/>
<dbReference type="Proteomes" id="UP000010366">
    <property type="component" value="Chromosome"/>
</dbReference>
<evidence type="ECO:0000313" key="1">
    <source>
        <dbReference type="EMBL" id="AFY96603.1"/>
    </source>
</evidence>
<dbReference type="AlphaFoldDB" id="K9UPI7"/>
<sequence length="72" mass="7856">MNIQRKGKEVAHLLIPALLLKAASLVGFVERAIVASLGFHPDAHPKRIERGTSRLSVKVAVCAILSDWQSQL</sequence>
<accession>K9UPI7</accession>
<proteinExistence type="predicted"/>
<dbReference type="RefSeq" id="WP_015162679.1">
    <property type="nucleotide sequence ID" value="NC_019697.1"/>
</dbReference>
<dbReference type="EMBL" id="CP003600">
    <property type="protein sequence ID" value="AFY96603.1"/>
    <property type="molecule type" value="Genomic_DNA"/>
</dbReference>
<dbReference type="KEGG" id="cmp:Cha6605_5747"/>
<name>K9UPI7_CHAP6</name>
<gene>
    <name evidence="1" type="ORF">Cha6605_5747</name>
</gene>
<organism evidence="1 2">
    <name type="scientific">Chamaesiphon minutus (strain ATCC 27169 / PCC 6605)</name>
    <dbReference type="NCBI Taxonomy" id="1173020"/>
    <lineage>
        <taxon>Bacteria</taxon>
        <taxon>Bacillati</taxon>
        <taxon>Cyanobacteriota</taxon>
        <taxon>Cyanophyceae</taxon>
        <taxon>Gomontiellales</taxon>
        <taxon>Chamaesiphonaceae</taxon>
        <taxon>Chamaesiphon</taxon>
    </lineage>
</organism>